<dbReference type="Pfam" id="PF06985">
    <property type="entry name" value="HET"/>
    <property type="match status" value="1"/>
</dbReference>
<dbReference type="OrthoDB" id="5386682at2759"/>
<dbReference type="InterPro" id="IPR052895">
    <property type="entry name" value="HetReg/Transcr_Mod"/>
</dbReference>
<dbReference type="InterPro" id="IPR010730">
    <property type="entry name" value="HET"/>
</dbReference>
<accession>A0A8K0VT18</accession>
<comment type="caution">
    <text evidence="2">The sequence shown here is derived from an EMBL/GenBank/DDBJ whole genome shotgun (WGS) entry which is preliminary data.</text>
</comment>
<dbReference type="PANTHER" id="PTHR24148:SF73">
    <property type="entry name" value="HET DOMAIN PROTEIN (AFU_ORTHOLOGUE AFUA_8G01020)"/>
    <property type="match status" value="1"/>
</dbReference>
<dbReference type="AlphaFoldDB" id="A0A8K0VT18"/>
<reference evidence="2" key="1">
    <citation type="journal article" date="2021" name="Nat. Commun.">
        <title>Genetic determinants of endophytism in the Arabidopsis root mycobiome.</title>
        <authorList>
            <person name="Mesny F."/>
            <person name="Miyauchi S."/>
            <person name="Thiergart T."/>
            <person name="Pickel B."/>
            <person name="Atanasova L."/>
            <person name="Karlsson M."/>
            <person name="Huettel B."/>
            <person name="Barry K.W."/>
            <person name="Haridas S."/>
            <person name="Chen C."/>
            <person name="Bauer D."/>
            <person name="Andreopoulos W."/>
            <person name="Pangilinan J."/>
            <person name="LaButti K."/>
            <person name="Riley R."/>
            <person name="Lipzen A."/>
            <person name="Clum A."/>
            <person name="Drula E."/>
            <person name="Henrissat B."/>
            <person name="Kohler A."/>
            <person name="Grigoriev I.V."/>
            <person name="Martin F.M."/>
            <person name="Hacquard S."/>
        </authorList>
    </citation>
    <scope>NUCLEOTIDE SEQUENCE</scope>
    <source>
        <strain evidence="2">MPI-SDFR-AT-0120</strain>
    </source>
</reference>
<sequence length="526" mass="60529">MFTHRPLDSNASAFRLLRVLPERRDNRIQVQLWNDNIGQSDAYRCLSYTWGDPVDTDTIGINGQPFPVRRNLHDFLEAVIRSAMFQPLWIDALCIDQRNDIEKASQVGRMREVYAKSAEVIVWLTDSADLQPFIEWVHSGAHSSMADEILPSFTFFTQHPYWKRTWITQEILLASSIHIWCEHGRLDWKTLGDALVILDVSDPQIHRRRSHLLDKETRPSYLPHLFVMEWRRKLAYQPNFPWTLHGADGHSLKTDFWEILGWRWWTHCSLVADHIFGLSGLIEKSSQFKISYQESLSTTFWRAGEYYEGWQSTAFMTLLKDALQISPDTLQYPPLEYNLLRIRLRLAPLMALPRESLSSRQECTEYADILCVSCSIQLEPTSHQDVLLCADWQGRSTRLRATFIHVLLSPVSGVGGDYTVKVFPGPPLHPFDAPSHSVSRRSHTGLPSSGTWSALTAPMNPADTDRNWEILLPATYVVACLEALELPDDDIKSWHSLKTKVDFPTCDNLQSRWIGKAYDMCDYAPE</sequence>
<keyword evidence="3" id="KW-1185">Reference proteome</keyword>
<dbReference type="PANTHER" id="PTHR24148">
    <property type="entry name" value="ANKYRIN REPEAT DOMAIN-CONTAINING PROTEIN 39 HOMOLOG-RELATED"/>
    <property type="match status" value="1"/>
</dbReference>
<gene>
    <name evidence="2" type="ORF">FB567DRAFT_203887</name>
</gene>
<dbReference type="EMBL" id="JAGMVJ010000023">
    <property type="protein sequence ID" value="KAH7072470.1"/>
    <property type="molecule type" value="Genomic_DNA"/>
</dbReference>
<evidence type="ECO:0000259" key="1">
    <source>
        <dbReference type="Pfam" id="PF06985"/>
    </source>
</evidence>
<protein>
    <submittedName>
        <fullName evidence="2">Heterokaryon incompatibility protein-domain-containing protein</fullName>
    </submittedName>
</protein>
<feature type="domain" description="Heterokaryon incompatibility" evidence="1">
    <location>
        <begin position="43"/>
        <end position="170"/>
    </location>
</feature>
<evidence type="ECO:0000313" key="2">
    <source>
        <dbReference type="EMBL" id="KAH7072470.1"/>
    </source>
</evidence>
<organism evidence="2 3">
    <name type="scientific">Paraphoma chrysanthemicola</name>
    <dbReference type="NCBI Taxonomy" id="798071"/>
    <lineage>
        <taxon>Eukaryota</taxon>
        <taxon>Fungi</taxon>
        <taxon>Dikarya</taxon>
        <taxon>Ascomycota</taxon>
        <taxon>Pezizomycotina</taxon>
        <taxon>Dothideomycetes</taxon>
        <taxon>Pleosporomycetidae</taxon>
        <taxon>Pleosporales</taxon>
        <taxon>Pleosporineae</taxon>
        <taxon>Phaeosphaeriaceae</taxon>
        <taxon>Paraphoma</taxon>
    </lineage>
</organism>
<dbReference type="Proteomes" id="UP000813461">
    <property type="component" value="Unassembled WGS sequence"/>
</dbReference>
<proteinExistence type="predicted"/>
<evidence type="ECO:0000313" key="3">
    <source>
        <dbReference type="Proteomes" id="UP000813461"/>
    </source>
</evidence>
<name>A0A8K0VT18_9PLEO</name>